<evidence type="ECO:0000256" key="1">
    <source>
        <dbReference type="SAM" id="Coils"/>
    </source>
</evidence>
<comment type="caution">
    <text evidence="3">The sequence shown here is derived from an EMBL/GenBank/DDBJ whole genome shotgun (WGS) entry which is preliminary data.</text>
</comment>
<dbReference type="Pfam" id="PF13432">
    <property type="entry name" value="TPR_16"/>
    <property type="match status" value="2"/>
</dbReference>
<proteinExistence type="predicted"/>
<organism evidence="3 4">
    <name type="scientific">Chryseobacterium gilvum</name>
    <dbReference type="NCBI Taxonomy" id="2976534"/>
    <lineage>
        <taxon>Bacteria</taxon>
        <taxon>Pseudomonadati</taxon>
        <taxon>Bacteroidota</taxon>
        <taxon>Flavobacteriia</taxon>
        <taxon>Flavobacteriales</taxon>
        <taxon>Weeksellaceae</taxon>
        <taxon>Chryseobacterium group</taxon>
        <taxon>Chryseobacterium</taxon>
    </lineage>
</organism>
<keyword evidence="4" id="KW-1185">Reference proteome</keyword>
<feature type="region of interest" description="Disordered" evidence="2">
    <location>
        <begin position="99"/>
        <end position="135"/>
    </location>
</feature>
<feature type="compositionally biased region" description="Low complexity" evidence="2">
    <location>
        <begin position="795"/>
        <end position="834"/>
    </location>
</feature>
<keyword evidence="1" id="KW-0175">Coiled coil</keyword>
<dbReference type="InterPro" id="IPR011990">
    <property type="entry name" value="TPR-like_helical_dom_sf"/>
</dbReference>
<feature type="compositionally biased region" description="Polar residues" evidence="2">
    <location>
        <begin position="835"/>
        <end position="866"/>
    </location>
</feature>
<accession>A0ABT2VY34</accession>
<dbReference type="Gene3D" id="1.25.40.10">
    <property type="entry name" value="Tetratricopeptide repeat domain"/>
    <property type="match status" value="3"/>
</dbReference>
<evidence type="ECO:0000256" key="2">
    <source>
        <dbReference type="SAM" id="MobiDB-lite"/>
    </source>
</evidence>
<dbReference type="PROSITE" id="PS51257">
    <property type="entry name" value="PROKAR_LIPOPROTEIN"/>
    <property type="match status" value="1"/>
</dbReference>
<evidence type="ECO:0000313" key="4">
    <source>
        <dbReference type="Proteomes" id="UP001208114"/>
    </source>
</evidence>
<dbReference type="Proteomes" id="UP001208114">
    <property type="component" value="Unassembled WGS sequence"/>
</dbReference>
<feature type="coiled-coil region" evidence="1">
    <location>
        <begin position="472"/>
        <end position="499"/>
    </location>
</feature>
<evidence type="ECO:0000313" key="3">
    <source>
        <dbReference type="EMBL" id="MCU7614534.1"/>
    </source>
</evidence>
<sequence>MKKNILFLLTAIIVVSCGTKVKKPEARSKFLKGFYTYYNTLFNAKDALNSEFTSRDKAHKDNFYAPYIPILTYEDQPIGSDLGQSSAFAENTMKMAEVNKTSSGREAQGRPPIKPGSTPQTPQDPSNNNNANDQTNKGATVLEIAEAKALKAIGKYSVIKKGEEKNKTIFDAYIILAQSRIYQGKSLQALDALNYVFTHMKEDKRLPLARVYEGLAYAELKNYHKSDEIFTKLQSEGISKNDEKLLSIYYSESLLDAGKKEEAVKQLDRAFELNGNRKLKSRIAFLRGQILQELGRNEPARESFMAAYKYANDFEFEVKSQIEIAKTFNGNGDYNGARKYLEDISKKGTYGSRKNEFYYALGLMANKAGKQEEAQEFFKKSLLEKVSDPQVRGLTYYEIGKRYLDKNDYIGAGAYYDSALASMTYEPSKILLQGQSSNIKKISRNYYLIKRNDSVLTLAKMTDAQKTDYFAKHIEKLKAKEAKEELERLRAERSKGFDTGDYNANSLFANSSTSFEDFGTATKGFYFSNTGTVSKGSSTFKQVWGDRALVDNWRFSKKMASIEDMKNEALGVTSAPNPRRFEPSFYIEQIPTDAGKLSQLKKDRDTASLGLGIMYQNYFTNTPLATKTLYDLVDVKPEEKVMLQALYEIFNMNYEKNPQASERAKQILLTDYPYTSYAEFARNPKNSTFVKSSPEVENEYKTAYALFESEKFTESQNIIDQAIQKNPKDALVPKFYLLNAFNAGKSNGKEVMILQLEQIVLNYGKTPEGAKAKEMLNYLKSDLAFQATDNKGNMLQQNQQNLPGQPGNQNKQPVQNVENNNPSNPDNQNNPMQNASPPVNNAIQTNQPKKPVQNTPQQQKLTNPTTVPAKPQ</sequence>
<reference evidence="4" key="1">
    <citation type="submission" date="2023-07" db="EMBL/GenBank/DDBJ databases">
        <title>Chryseobacterium sp. GMJ5 Genome sequencing and assembly.</title>
        <authorList>
            <person name="Jung Y."/>
        </authorList>
    </citation>
    <scope>NUCLEOTIDE SEQUENCE [LARGE SCALE GENOMIC DNA]</scope>
    <source>
        <strain evidence="4">GMJ5</strain>
    </source>
</reference>
<dbReference type="RefSeq" id="WP_262990455.1">
    <property type="nucleotide sequence ID" value="NZ_JAOTEN010000002.1"/>
</dbReference>
<feature type="compositionally biased region" description="Polar residues" evidence="2">
    <location>
        <begin position="117"/>
        <end position="135"/>
    </location>
</feature>
<feature type="region of interest" description="Disordered" evidence="2">
    <location>
        <begin position="795"/>
        <end position="872"/>
    </location>
</feature>
<protein>
    <submittedName>
        <fullName evidence="3">Tetratricopeptide repeat protein</fullName>
    </submittedName>
</protein>
<dbReference type="SUPFAM" id="SSF48452">
    <property type="entry name" value="TPR-like"/>
    <property type="match status" value="1"/>
</dbReference>
<gene>
    <name evidence="3" type="ORF">N0B16_08795</name>
</gene>
<dbReference type="EMBL" id="JAOTEN010000002">
    <property type="protein sequence ID" value="MCU7614534.1"/>
    <property type="molecule type" value="Genomic_DNA"/>
</dbReference>
<name>A0ABT2VY34_9FLAO</name>